<dbReference type="PANTHER" id="PTHR24148">
    <property type="entry name" value="ANKYRIN REPEAT DOMAIN-CONTAINING PROTEIN 39 HOMOLOG-RELATED"/>
    <property type="match status" value="1"/>
</dbReference>
<dbReference type="InParanoid" id="A0A2J6STB4"/>
<dbReference type="OrthoDB" id="2157530at2759"/>
<evidence type="ECO:0000259" key="1">
    <source>
        <dbReference type="Pfam" id="PF06985"/>
    </source>
</evidence>
<dbReference type="PANTHER" id="PTHR24148:SF64">
    <property type="entry name" value="HETEROKARYON INCOMPATIBILITY DOMAIN-CONTAINING PROTEIN"/>
    <property type="match status" value="1"/>
</dbReference>
<dbReference type="GeneID" id="36591872"/>
<dbReference type="InterPro" id="IPR010730">
    <property type="entry name" value="HET"/>
</dbReference>
<name>A0A2J6STB4_9HELO</name>
<keyword evidence="3" id="KW-1185">Reference proteome</keyword>
<dbReference type="InterPro" id="IPR052895">
    <property type="entry name" value="HetReg/Transcr_Mod"/>
</dbReference>
<dbReference type="Pfam" id="PF26639">
    <property type="entry name" value="Het-6_barrel"/>
    <property type="match status" value="1"/>
</dbReference>
<dbReference type="Proteomes" id="UP000235371">
    <property type="component" value="Unassembled WGS sequence"/>
</dbReference>
<proteinExistence type="predicted"/>
<dbReference type="RefSeq" id="XP_024730935.1">
    <property type="nucleotide sequence ID" value="XM_024883795.1"/>
</dbReference>
<evidence type="ECO:0000313" key="3">
    <source>
        <dbReference type="Proteomes" id="UP000235371"/>
    </source>
</evidence>
<gene>
    <name evidence="2" type="ORF">K444DRAFT_634814</name>
</gene>
<protein>
    <submittedName>
        <fullName evidence="2">HET-domain-containing protein</fullName>
    </submittedName>
</protein>
<dbReference type="STRING" id="1095630.A0A2J6STB4"/>
<feature type="domain" description="Heterokaryon incompatibility" evidence="1">
    <location>
        <begin position="61"/>
        <end position="208"/>
    </location>
</feature>
<organism evidence="2 3">
    <name type="scientific">Hyaloscypha bicolor E</name>
    <dbReference type="NCBI Taxonomy" id="1095630"/>
    <lineage>
        <taxon>Eukaryota</taxon>
        <taxon>Fungi</taxon>
        <taxon>Dikarya</taxon>
        <taxon>Ascomycota</taxon>
        <taxon>Pezizomycotina</taxon>
        <taxon>Leotiomycetes</taxon>
        <taxon>Helotiales</taxon>
        <taxon>Hyaloscyphaceae</taxon>
        <taxon>Hyaloscypha</taxon>
        <taxon>Hyaloscypha bicolor</taxon>
    </lineage>
</organism>
<dbReference type="Pfam" id="PF06985">
    <property type="entry name" value="HET"/>
    <property type="match status" value="1"/>
</dbReference>
<accession>A0A2J6STB4</accession>
<dbReference type="AlphaFoldDB" id="A0A2J6STB4"/>
<evidence type="ECO:0000313" key="2">
    <source>
        <dbReference type="EMBL" id="PMD54031.1"/>
    </source>
</evidence>
<reference evidence="2 3" key="1">
    <citation type="submission" date="2016-04" db="EMBL/GenBank/DDBJ databases">
        <title>A degradative enzymes factory behind the ericoid mycorrhizal symbiosis.</title>
        <authorList>
            <consortium name="DOE Joint Genome Institute"/>
            <person name="Martino E."/>
            <person name="Morin E."/>
            <person name="Grelet G."/>
            <person name="Kuo A."/>
            <person name="Kohler A."/>
            <person name="Daghino S."/>
            <person name="Barry K."/>
            <person name="Choi C."/>
            <person name="Cichocki N."/>
            <person name="Clum A."/>
            <person name="Copeland A."/>
            <person name="Hainaut M."/>
            <person name="Haridas S."/>
            <person name="Labutti K."/>
            <person name="Lindquist E."/>
            <person name="Lipzen A."/>
            <person name="Khouja H.-R."/>
            <person name="Murat C."/>
            <person name="Ohm R."/>
            <person name="Olson A."/>
            <person name="Spatafora J."/>
            <person name="Veneault-Fourrey C."/>
            <person name="Henrissat B."/>
            <person name="Grigoriev I."/>
            <person name="Martin F."/>
            <person name="Perotto S."/>
        </authorList>
    </citation>
    <scope>NUCLEOTIDE SEQUENCE [LARGE SCALE GENOMIC DNA]</scope>
    <source>
        <strain evidence="2 3">E</strain>
    </source>
</reference>
<dbReference type="EMBL" id="KZ613866">
    <property type="protein sequence ID" value="PMD54031.1"/>
    <property type="molecule type" value="Genomic_DNA"/>
</dbReference>
<sequence>MSQQYLLAFFTPFCTFLLPRLVMLVFSFLSPAAQVKNKPPLTPFLAGSSAPLPYRYYWGDYIALSYCWGSEENYRNIYVNGKLKRVTKNLWQALHCLRSAFYDHHGTTHLKIWANALCINQADNEERNHQVRLMRSIYANSRLVIAWLGPEAGGSGYAFDCMRALSKQYSTTRSLVESSDTAFTNEFVKAMFRLAAREYWRRLWIIQEVALGDLVLLCGSYYCSWETLALVERAIGRACQTSEVFSSRLKTQLKATKSSISDLNVIMRLERCREAMRERGEMDIVWLMRMGQVAKVGDDRDRVYGLLGLMGEKMSLNIIPDYNLRAKETYAAFTKSFVHTKQSLEILRLAGLTGNPASWNTWVPSFHRQGSTNPFDPPKNLSRLDGALACRGISFDIVDGVGVTHRRERLVWMSTSAGDVVPAQPRSDQNAYAGTEGAATALWKTLTANRDVNGEAAPGSYAELLRPISESSHGSLLYITEFISSNAELRVFGRRLWDYFNFEEATPDSRRRSSYCDVANQARRCLESRKLITTANGHLALAPIHTKRGDVISILFGCSTPMVLRPVGSHHQLIGEAYVHGIMSGEGTVDYLRDRQKSEMFRLC</sequence>